<keyword evidence="1" id="KW-0378">Hydrolase</keyword>
<sequence length="242" mass="26724">MRREHLNSKTGRYVIAFWLVICLFAVAGDSVAASRIGHTPHFGQQQLPEAQVLIDVGHGGIDGGTSYKDILEKDINLAVAKQLYLQLNSQGILTAMNRTGDYALSDDNRWHGVRSRHLRDLSQRLQLSREIHLQVMVSLHVNWARGSNKLGPLVLHQEDGGSALLASLIQEALNDQQHTNRLPQLGKPFYLLRQVKIPAVIIEMGFISNSHDRAMLTSTKGQAEVATAIAAGLRKYLLLIGG</sequence>
<dbReference type="SMART" id="SM00646">
    <property type="entry name" value="Ami_3"/>
    <property type="match status" value="1"/>
</dbReference>
<dbReference type="GO" id="GO:0008745">
    <property type="term" value="F:N-acetylmuramoyl-L-alanine amidase activity"/>
    <property type="evidence" value="ECO:0007669"/>
    <property type="project" value="InterPro"/>
</dbReference>
<accession>A0A934JCI3</accession>
<dbReference type="EMBL" id="JAELUP010000117">
    <property type="protein sequence ID" value="MBJ6364295.1"/>
    <property type="molecule type" value="Genomic_DNA"/>
</dbReference>
<dbReference type="Gene3D" id="3.40.630.40">
    <property type="entry name" value="Zn-dependent exopeptidases"/>
    <property type="match status" value="1"/>
</dbReference>
<evidence type="ECO:0000313" key="4">
    <source>
        <dbReference type="Proteomes" id="UP000640274"/>
    </source>
</evidence>
<dbReference type="AlphaFoldDB" id="A0A934JCI3"/>
<dbReference type="GO" id="GO:0009253">
    <property type="term" value="P:peptidoglycan catabolic process"/>
    <property type="evidence" value="ECO:0007669"/>
    <property type="project" value="InterPro"/>
</dbReference>
<reference evidence="3" key="1">
    <citation type="submission" date="2020-12" db="EMBL/GenBank/DDBJ databases">
        <authorList>
            <person name="Huq M.A."/>
        </authorList>
    </citation>
    <scope>NUCLEOTIDE SEQUENCE</scope>
    <source>
        <strain evidence="3">MAHUQ-46</strain>
    </source>
</reference>
<keyword evidence="4" id="KW-1185">Reference proteome</keyword>
<dbReference type="Pfam" id="PF01520">
    <property type="entry name" value="Amidase_3"/>
    <property type="match status" value="1"/>
</dbReference>
<dbReference type="PANTHER" id="PTHR30404">
    <property type="entry name" value="N-ACETYLMURAMOYL-L-ALANINE AMIDASE"/>
    <property type="match status" value="1"/>
</dbReference>
<evidence type="ECO:0000256" key="1">
    <source>
        <dbReference type="ARBA" id="ARBA00022801"/>
    </source>
</evidence>
<proteinExistence type="predicted"/>
<dbReference type="SUPFAM" id="SSF53187">
    <property type="entry name" value="Zn-dependent exopeptidases"/>
    <property type="match status" value="1"/>
</dbReference>
<dbReference type="GO" id="GO:0030288">
    <property type="term" value="C:outer membrane-bounded periplasmic space"/>
    <property type="evidence" value="ECO:0007669"/>
    <property type="project" value="TreeGrafter"/>
</dbReference>
<protein>
    <submittedName>
        <fullName evidence="3">N-acetylmuramoyl-L-alanine amidase</fullName>
    </submittedName>
</protein>
<organism evidence="3 4">
    <name type="scientific">Paenibacillus roseus</name>
    <dbReference type="NCBI Taxonomy" id="2798579"/>
    <lineage>
        <taxon>Bacteria</taxon>
        <taxon>Bacillati</taxon>
        <taxon>Bacillota</taxon>
        <taxon>Bacilli</taxon>
        <taxon>Bacillales</taxon>
        <taxon>Paenibacillaceae</taxon>
        <taxon>Paenibacillus</taxon>
    </lineage>
</organism>
<comment type="caution">
    <text evidence="3">The sequence shown here is derived from an EMBL/GenBank/DDBJ whole genome shotgun (WGS) entry which is preliminary data.</text>
</comment>
<name>A0A934JCI3_9BACL</name>
<dbReference type="InterPro" id="IPR002508">
    <property type="entry name" value="MurNAc-LAA_cat"/>
</dbReference>
<evidence type="ECO:0000259" key="2">
    <source>
        <dbReference type="SMART" id="SM00646"/>
    </source>
</evidence>
<dbReference type="CDD" id="cd02696">
    <property type="entry name" value="MurNAc-LAA"/>
    <property type="match status" value="1"/>
</dbReference>
<dbReference type="RefSeq" id="WP_199021884.1">
    <property type="nucleotide sequence ID" value="NZ_JAELUP010000117.1"/>
</dbReference>
<dbReference type="Proteomes" id="UP000640274">
    <property type="component" value="Unassembled WGS sequence"/>
</dbReference>
<feature type="domain" description="MurNAc-LAA" evidence="2">
    <location>
        <begin position="125"/>
        <end position="234"/>
    </location>
</feature>
<evidence type="ECO:0000313" key="3">
    <source>
        <dbReference type="EMBL" id="MBJ6364295.1"/>
    </source>
</evidence>
<dbReference type="PANTHER" id="PTHR30404:SF0">
    <property type="entry name" value="N-ACETYLMURAMOYL-L-ALANINE AMIDASE AMIC"/>
    <property type="match status" value="1"/>
</dbReference>
<gene>
    <name evidence="3" type="ORF">JFN88_24055</name>
</gene>
<dbReference type="InterPro" id="IPR050695">
    <property type="entry name" value="N-acetylmuramoyl_amidase_3"/>
</dbReference>